<reference evidence="5" key="2">
    <citation type="submission" date="2023-05" db="EMBL/GenBank/DDBJ databases">
        <authorList>
            <person name="Schelkunov M.I."/>
        </authorList>
    </citation>
    <scope>NUCLEOTIDE SEQUENCE</scope>
    <source>
        <strain evidence="5">Hsosn_3</strain>
        <tissue evidence="5">Leaf</tissue>
    </source>
</reference>
<evidence type="ECO:0000259" key="4">
    <source>
        <dbReference type="Pfam" id="PF13178"/>
    </source>
</evidence>
<dbReference type="InterPro" id="IPR025064">
    <property type="entry name" value="DUF4005"/>
</dbReference>
<sequence>MGKKMSWFSVLKRLFIPGDKLKDMKKTKSSGWIFRSLKLKQCSSVEVPQITLSEASEEQRKHAVAVAIATAAAAEAAVTAANAAAEVVRLTSVHGVFGKKKQNLAAIRIQTSFRAYLGRKALMALKGVVRLQAVVRGENTRRLILTRLKSLQSTAKPQVHQIMIPQVDKDYITIFNPQNFLVNKDNKTKFTISKNWEDSIMSKEDMQVSWLQRQDAIARRDRMKKYSFSHRERRTNLILDNSIHKDVKRRPWFEECQIDKLKSEIYSDSTDISTYGTRQAKMKYDLKDESPEVLNSSISLPRRSFCDANIKKYSNTDDNSLPDSPIFPSYMGATKSAKEKVRSASTPRHRLGHDDILSMQSSLCYSSKLSSWSSVDGEIERITRKSST</sequence>
<evidence type="ECO:0000256" key="3">
    <source>
        <dbReference type="ARBA" id="ARBA00024378"/>
    </source>
</evidence>
<feature type="domain" description="DUF4005" evidence="4">
    <location>
        <begin position="310"/>
        <end position="354"/>
    </location>
</feature>
<dbReference type="InterPro" id="IPR000048">
    <property type="entry name" value="IQ_motif_EF-hand-BS"/>
</dbReference>
<dbReference type="Pfam" id="PF13178">
    <property type="entry name" value="DUF4005"/>
    <property type="match status" value="1"/>
</dbReference>
<gene>
    <name evidence="5" type="ORF">POM88_041683</name>
</gene>
<protein>
    <submittedName>
        <fullName evidence="5">Calmodulin binding protein SUN</fullName>
    </submittedName>
</protein>
<dbReference type="PANTHER" id="PTHR32295:SF212">
    <property type="entry name" value="CALMODULIN BINDING PROTEIN-RELATED"/>
    <property type="match status" value="1"/>
</dbReference>
<evidence type="ECO:0000256" key="2">
    <source>
        <dbReference type="ARBA" id="ARBA00024341"/>
    </source>
</evidence>
<proteinExistence type="inferred from homology"/>
<dbReference type="Proteomes" id="UP001237642">
    <property type="component" value="Unassembled WGS sequence"/>
</dbReference>
<evidence type="ECO:0000256" key="1">
    <source>
        <dbReference type="ARBA" id="ARBA00022860"/>
    </source>
</evidence>
<dbReference type="PROSITE" id="PS50096">
    <property type="entry name" value="IQ"/>
    <property type="match status" value="2"/>
</dbReference>
<accession>A0AAD8MAY3</accession>
<reference evidence="5" key="1">
    <citation type="submission" date="2023-02" db="EMBL/GenBank/DDBJ databases">
        <title>Genome of toxic invasive species Heracleum sosnowskyi carries increased number of genes despite the absence of recent whole-genome duplications.</title>
        <authorList>
            <person name="Schelkunov M."/>
            <person name="Shtratnikova V."/>
            <person name="Makarenko M."/>
            <person name="Klepikova A."/>
            <person name="Omelchenko D."/>
            <person name="Novikova G."/>
            <person name="Obukhova E."/>
            <person name="Bogdanov V."/>
            <person name="Penin A."/>
            <person name="Logacheva M."/>
        </authorList>
    </citation>
    <scope>NUCLEOTIDE SEQUENCE</scope>
    <source>
        <strain evidence="5">Hsosn_3</strain>
        <tissue evidence="5">Leaf</tissue>
    </source>
</reference>
<evidence type="ECO:0000313" key="5">
    <source>
        <dbReference type="EMBL" id="KAK1366122.1"/>
    </source>
</evidence>
<keyword evidence="6" id="KW-1185">Reference proteome</keyword>
<dbReference type="AlphaFoldDB" id="A0AAD8MAY3"/>
<evidence type="ECO:0000313" key="6">
    <source>
        <dbReference type="Proteomes" id="UP001237642"/>
    </source>
</evidence>
<organism evidence="5 6">
    <name type="scientific">Heracleum sosnowskyi</name>
    <dbReference type="NCBI Taxonomy" id="360622"/>
    <lineage>
        <taxon>Eukaryota</taxon>
        <taxon>Viridiplantae</taxon>
        <taxon>Streptophyta</taxon>
        <taxon>Embryophyta</taxon>
        <taxon>Tracheophyta</taxon>
        <taxon>Spermatophyta</taxon>
        <taxon>Magnoliopsida</taxon>
        <taxon>eudicotyledons</taxon>
        <taxon>Gunneridae</taxon>
        <taxon>Pentapetalae</taxon>
        <taxon>asterids</taxon>
        <taxon>campanulids</taxon>
        <taxon>Apiales</taxon>
        <taxon>Apiaceae</taxon>
        <taxon>Apioideae</taxon>
        <taxon>apioid superclade</taxon>
        <taxon>Tordylieae</taxon>
        <taxon>Tordyliinae</taxon>
        <taxon>Heracleum</taxon>
    </lineage>
</organism>
<keyword evidence="1" id="KW-0112">Calmodulin-binding</keyword>
<dbReference type="EMBL" id="JAUIZM010000009">
    <property type="protein sequence ID" value="KAK1366122.1"/>
    <property type="molecule type" value="Genomic_DNA"/>
</dbReference>
<dbReference type="Gene3D" id="1.20.5.190">
    <property type="match status" value="1"/>
</dbReference>
<comment type="subunit">
    <text evidence="3">Binds to multiple calmodulin (CaM) in the presence of Ca(2+) and CaM-like proteins.</text>
</comment>
<dbReference type="Pfam" id="PF00612">
    <property type="entry name" value="IQ"/>
    <property type="match status" value="1"/>
</dbReference>
<name>A0AAD8MAY3_9APIA</name>
<dbReference type="GO" id="GO:0005516">
    <property type="term" value="F:calmodulin binding"/>
    <property type="evidence" value="ECO:0007669"/>
    <property type="project" value="UniProtKB-KW"/>
</dbReference>
<comment type="similarity">
    <text evidence="2">Belongs to the IQD family.</text>
</comment>
<dbReference type="PANTHER" id="PTHR32295">
    <property type="entry name" value="IQ-DOMAIN 5-RELATED"/>
    <property type="match status" value="1"/>
</dbReference>
<comment type="caution">
    <text evidence="5">The sequence shown here is derived from an EMBL/GenBank/DDBJ whole genome shotgun (WGS) entry which is preliminary data.</text>
</comment>